<sequence length="1369" mass="149741">MKRFPLLLTIILTISLAGMTAYAATTTHTYFFAQPTITSVGGQTTVILDGAQTWGRVGNPLLPHSPVQLLLPPGEEAVSISVETGDLVIIGDGYQIPHRQQPYPLSIGPDAQPTPRSEAVYTSDDPFPIEAAGDLQTQFLAGHGIAYAVTYPVVYRPVSGELAYYPWIKVTVQSRSTEKAQSSYNQMLKRTRAMQERLSGMVQNPQMIPTYGPQAPTDPAGWDMLLITTDAFATGYEDYVAYKNRSGIMTTVETVTDIYASYPGIDNQDKIRNCIIEYYETHGITYVFICGDDEQVPNRPLWCNAGYTDHLPGDLYYSGLDGNWNNDGDSYWGEPGEEDLIGEVYVGRSCADTGIEIPNFNNKNMLYQTAPVTSEVEIALMTGEDLGWSIWAWEYKEEIRLGSSNWGYTTVGFPPNIFVGTLYETPGNYWSAMTDLLPLLNLGPNLVNHLGHADYGYVMQFYTNQITDANFTNNGINHNFFIGYSQGCMCGGFAQSTDCILEAFTTIAHGAVAFVGNSRYGWGDLSTTNGPSQHFDRQFFDALFDENITTLGWMNQDSKEDNIWLIPSDNTIRWCYYELNVFGDPTLDVWTAEPGIFYPTYNSVALLGSQTFEVTAISTPGALVTISMDNVVLGQGEANASGVAIVTFDQPLQTLGDMTIMVTNHDMLPYEGTITVIPPSGPYVIYSSSVIEDAVTGNNNAQLDYGESVELTMTVENVGIANAIGVDLTISTTDPLVTITDATEYLGDIGTGLTGTVNNAFAFDVAPEVADEYAIAFILTATAGASTWESYFVIVAHSPDCEYTSNHIDDSATGNNNHNLDPGEAAVIEVTMTNDGSCYTDNLEMTLSLTDPFVTVSSTPVNLGTVSVGGTATGNFDIQASASCPQEYTVTIQVDFLDAIGYVGSDAFNVTVGDILYAPTGPDAYGYTAYDPYDSPEYPTYEWVEISADSGGPGTLVPFINDDQIFRYELPFTFQYYGVEYDTFSVATNGWVAMGIVTEEDYSNSGIPDADGPPNMIAMYWEDLSPQRTNSGKVWIWNDLTENRVIVEYNHIEQYAPTGAFETFQVILYDPVTYPTGTNDGRIKVQYKEMSATAQSEGTIGIENATETDGIQYLFDGDYDVHAHPIDQGFAILYTTPASGPTFEVTLTPVGTPIQIPAAGGSFDYNIEVANISGNGYWGSVWCDVTLPNGSSYGPTLGPANLFFDPGFTGNRDRTQGVPGGAPSGDYTYNGYVGIYPTVVWAMDSFPFTKLVTGDGAWVGEWFNYGESFEEWMSKADNTIVPEEYSLEQNYPNPFNPLTTISFALPEAAHVTLTVFDLQGRTIADLVNGNRPAGNHEVSWDASHLSSGLYFYRIEAEDYTAVRKMVLMK</sequence>
<proteinExistence type="predicted"/>
<dbReference type="Gene3D" id="2.60.40.3800">
    <property type="match status" value="1"/>
</dbReference>
<dbReference type="EMBL" id="NJBN01000001">
    <property type="protein sequence ID" value="TKJ42524.1"/>
    <property type="molecule type" value="Genomic_DNA"/>
</dbReference>
<dbReference type="InterPro" id="IPR029031">
    <property type="entry name" value="Gingipain_N_sf"/>
</dbReference>
<organism evidence="5 6">
    <name type="scientific">candidate division LCP-89 bacterium B3_LCP</name>
    <dbReference type="NCBI Taxonomy" id="2012998"/>
    <lineage>
        <taxon>Bacteria</taxon>
        <taxon>Pseudomonadati</taxon>
        <taxon>Bacteria division LCP-89</taxon>
    </lineage>
</organism>
<dbReference type="GO" id="GO:0008234">
    <property type="term" value="F:cysteine-type peptidase activity"/>
    <property type="evidence" value="ECO:0007669"/>
    <property type="project" value="InterPro"/>
</dbReference>
<evidence type="ECO:0000313" key="6">
    <source>
        <dbReference type="Proteomes" id="UP000319619"/>
    </source>
</evidence>
<dbReference type="Pfam" id="PF01364">
    <property type="entry name" value="Peptidase_C25"/>
    <property type="match status" value="1"/>
</dbReference>
<dbReference type="InterPro" id="IPR026444">
    <property type="entry name" value="Secre_tail"/>
</dbReference>
<dbReference type="Gene3D" id="3.40.50.10390">
    <property type="entry name" value="Gingipain r, domain 1"/>
    <property type="match status" value="1"/>
</dbReference>
<dbReference type="Gene3D" id="2.60.40.4070">
    <property type="match status" value="1"/>
</dbReference>
<dbReference type="Gene3D" id="2.60.40.10">
    <property type="entry name" value="Immunoglobulins"/>
    <property type="match status" value="2"/>
</dbReference>
<accession>A0A532V5P3</accession>
<feature type="domain" description="Gingipain" evidence="3">
    <location>
        <begin position="224"/>
        <end position="588"/>
    </location>
</feature>
<name>A0A532V5P3_UNCL8</name>
<keyword evidence="1 2" id="KW-0732">Signal</keyword>
<dbReference type="NCBIfam" id="TIGR04183">
    <property type="entry name" value="Por_Secre_tail"/>
    <property type="match status" value="1"/>
</dbReference>
<dbReference type="SUPFAM" id="SSF52129">
    <property type="entry name" value="Caspase-like"/>
    <property type="match status" value="1"/>
</dbReference>
<evidence type="ECO:0000256" key="2">
    <source>
        <dbReference type="SAM" id="SignalP"/>
    </source>
</evidence>
<dbReference type="InterPro" id="IPR029030">
    <property type="entry name" value="Caspase-like_dom_sf"/>
</dbReference>
<evidence type="ECO:0000313" key="5">
    <source>
        <dbReference type="EMBL" id="TKJ42524.1"/>
    </source>
</evidence>
<dbReference type="Proteomes" id="UP000319619">
    <property type="component" value="Unassembled WGS sequence"/>
</dbReference>
<gene>
    <name evidence="5" type="ORF">CEE37_02220</name>
</gene>
<evidence type="ECO:0000259" key="3">
    <source>
        <dbReference type="Pfam" id="PF01364"/>
    </source>
</evidence>
<dbReference type="Gene3D" id="3.40.50.1460">
    <property type="match status" value="1"/>
</dbReference>
<reference evidence="5 6" key="1">
    <citation type="submission" date="2017-06" db="EMBL/GenBank/DDBJ databases">
        <title>Novel microbial phyla capable of carbon fixation and sulfur reduction in deep-sea sediments.</title>
        <authorList>
            <person name="Huang J."/>
            <person name="Baker B."/>
            <person name="Wang Y."/>
        </authorList>
    </citation>
    <scope>NUCLEOTIDE SEQUENCE [LARGE SCALE GENOMIC DNA]</scope>
    <source>
        <strain evidence="5">B3_LCP</strain>
    </source>
</reference>
<protein>
    <recommendedName>
        <fullName evidence="7">Gingipain R</fullName>
    </recommendedName>
</protein>
<evidence type="ECO:0000259" key="4">
    <source>
        <dbReference type="Pfam" id="PF18962"/>
    </source>
</evidence>
<feature type="domain" description="Secretion system C-terminal sorting" evidence="4">
    <location>
        <begin position="1291"/>
        <end position="1366"/>
    </location>
</feature>
<feature type="signal peptide" evidence="2">
    <location>
        <begin position="1"/>
        <end position="23"/>
    </location>
</feature>
<dbReference type="Pfam" id="PF18962">
    <property type="entry name" value="Por_Secre_tail"/>
    <property type="match status" value="1"/>
</dbReference>
<evidence type="ECO:0008006" key="7">
    <source>
        <dbReference type="Google" id="ProtNLM"/>
    </source>
</evidence>
<dbReference type="InterPro" id="IPR001769">
    <property type="entry name" value="Gingipain"/>
</dbReference>
<dbReference type="InterPro" id="IPR013783">
    <property type="entry name" value="Ig-like_fold"/>
</dbReference>
<feature type="chain" id="PRO_5022241794" description="Gingipain R" evidence="2">
    <location>
        <begin position="24"/>
        <end position="1369"/>
    </location>
</feature>
<dbReference type="GO" id="GO:0006508">
    <property type="term" value="P:proteolysis"/>
    <property type="evidence" value="ECO:0007669"/>
    <property type="project" value="InterPro"/>
</dbReference>
<dbReference type="InterPro" id="IPR038490">
    <property type="entry name" value="Gingipain_propep_sf"/>
</dbReference>
<evidence type="ECO:0000256" key="1">
    <source>
        <dbReference type="ARBA" id="ARBA00022729"/>
    </source>
</evidence>
<comment type="caution">
    <text evidence="5">The sequence shown here is derived from an EMBL/GenBank/DDBJ whole genome shotgun (WGS) entry which is preliminary data.</text>
</comment>